<evidence type="ECO:0000256" key="1">
    <source>
        <dbReference type="ARBA" id="ARBA00005564"/>
    </source>
</evidence>
<dbReference type="SUPFAM" id="SSF51004">
    <property type="entry name" value="C-terminal (heme d1) domain of cytochrome cd1-nitrite reductase"/>
    <property type="match status" value="1"/>
</dbReference>
<dbReference type="Proteomes" id="UP000012371">
    <property type="component" value="Unassembled WGS sequence"/>
</dbReference>
<dbReference type="EMBL" id="AOGW02000008">
    <property type="protein sequence ID" value="EMY62263.1"/>
    <property type="molecule type" value="Genomic_DNA"/>
</dbReference>
<keyword evidence="2" id="KW-0313">Glucose metabolism</keyword>
<dbReference type="CDD" id="cd00102">
    <property type="entry name" value="IPT"/>
    <property type="match status" value="1"/>
</dbReference>
<name>N1VUY1_9LEPT</name>
<dbReference type="InterPro" id="IPR002909">
    <property type="entry name" value="IPT_dom"/>
</dbReference>
<evidence type="ECO:0000313" key="6">
    <source>
        <dbReference type="Proteomes" id="UP000012371"/>
    </source>
</evidence>
<evidence type="ECO:0000256" key="2">
    <source>
        <dbReference type="ARBA" id="ARBA00022526"/>
    </source>
</evidence>
<dbReference type="PANTHER" id="PTHR30344:SF1">
    <property type="entry name" value="6-PHOSPHOGLUCONOLACTONASE"/>
    <property type="match status" value="1"/>
</dbReference>
<keyword evidence="6" id="KW-1185">Reference proteome</keyword>
<protein>
    <submittedName>
        <fullName evidence="5">IPT/TIG domain protein</fullName>
    </submittedName>
</protein>
<organism evidence="5 6">
    <name type="scientific">Leptospira terpstrae serovar Hualin str. LT 11-33 = ATCC 700639</name>
    <dbReference type="NCBI Taxonomy" id="1257025"/>
    <lineage>
        <taxon>Bacteria</taxon>
        <taxon>Pseudomonadati</taxon>
        <taxon>Spirochaetota</taxon>
        <taxon>Spirochaetia</taxon>
        <taxon>Leptospirales</taxon>
        <taxon>Leptospiraceae</taxon>
        <taxon>Leptospira</taxon>
    </lineage>
</organism>
<accession>N1VUY1</accession>
<dbReference type="InterPro" id="IPR015943">
    <property type="entry name" value="WD40/YVTN_repeat-like_dom_sf"/>
</dbReference>
<proteinExistence type="inferred from homology"/>
<dbReference type="InterPro" id="IPR011048">
    <property type="entry name" value="Haem_d1_sf"/>
</dbReference>
<reference evidence="5" key="1">
    <citation type="submission" date="2013-03" db="EMBL/GenBank/DDBJ databases">
        <authorList>
            <person name="Harkins D.M."/>
            <person name="Durkin A.S."/>
            <person name="Brinkac L.M."/>
            <person name="Haft D.H."/>
            <person name="Selengut J.D."/>
            <person name="Sanka R."/>
            <person name="DePew J."/>
            <person name="Purushe J."/>
            <person name="Hartskeerl R.A."/>
            <person name="Ahmed A."/>
            <person name="van der Linden H."/>
            <person name="Goris M.G.A."/>
            <person name="Vinetz J.M."/>
            <person name="Sutton G.G."/>
            <person name="Nierman W.C."/>
            <person name="Fouts D.E."/>
        </authorList>
    </citation>
    <scope>NUCLEOTIDE SEQUENCE [LARGE SCALE GENOMIC DNA]</scope>
    <source>
        <strain evidence="5">LT 11-33</strain>
    </source>
</reference>
<dbReference type="InterPro" id="IPR013783">
    <property type="entry name" value="Ig-like_fold"/>
</dbReference>
<evidence type="ECO:0000313" key="5">
    <source>
        <dbReference type="EMBL" id="EMY62263.1"/>
    </source>
</evidence>
<comment type="similarity">
    <text evidence="1">Belongs to the cycloisomerase 2 family.</text>
</comment>
<dbReference type="GO" id="GO:0017057">
    <property type="term" value="F:6-phosphogluconolactonase activity"/>
    <property type="evidence" value="ECO:0007669"/>
    <property type="project" value="TreeGrafter"/>
</dbReference>
<dbReference type="Pfam" id="PF10282">
    <property type="entry name" value="Lactonase"/>
    <property type="match status" value="1"/>
</dbReference>
<dbReference type="InterPro" id="IPR014756">
    <property type="entry name" value="Ig_E-set"/>
</dbReference>
<sequence>MRKSNVLILNLFFSISCFYHPLWKPYFFPETDQFSKLQIQFASAIFLIQPRIYSLSKTSGVEGETIIIDGINFSPQASENAVNFSGSVQATIENATNTSLTIRIPYGAKSGPITIQNRQGSSQSFDTFTVYRYFISFSVGANTELYSLNMNTGAIVANSSSPYALTSNSASFSPNGKFAYSGGFGISYISSYAVNLENGILSSLNANAGATTMDPVFFAFHPTNRFLYVSSFSGASITAFSFDQNTGILTKINDYSQSCFCSLNHLAITPDGKFLYVNGNGGTEPIIGYSVDQNTGALSNLAGSPFGTGVPNMEALLVDSTSNYLYSVASAGVIIGRQIDSFTGNLTAIPGSPFTGTTGNFRAVMHPSGKYFYTVNILGATLAKHDISTNNGSISSANSILNFGSNLQFVTLDPTGTYGFVSNIASNNFYQFKVDPTTGAPSLMNSGNPYPASATPSVPQPFRLAQ</sequence>
<dbReference type="PANTHER" id="PTHR30344">
    <property type="entry name" value="6-PHOSPHOGLUCONOLACTONASE-RELATED"/>
    <property type="match status" value="1"/>
</dbReference>
<comment type="caution">
    <text evidence="5">The sequence shown here is derived from an EMBL/GenBank/DDBJ whole genome shotgun (WGS) entry which is preliminary data.</text>
</comment>
<keyword evidence="2" id="KW-0119">Carbohydrate metabolism</keyword>
<dbReference type="Pfam" id="PF01833">
    <property type="entry name" value="TIG"/>
    <property type="match status" value="1"/>
</dbReference>
<gene>
    <name evidence="5" type="ORF">LEP1GSC203_2191</name>
</gene>
<dbReference type="SUPFAM" id="SSF81296">
    <property type="entry name" value="E set domains"/>
    <property type="match status" value="1"/>
</dbReference>
<dbReference type="InterPro" id="IPR050282">
    <property type="entry name" value="Cycloisomerase_2"/>
</dbReference>
<dbReference type="AlphaFoldDB" id="N1VUY1"/>
<feature type="region of interest" description="Disordered" evidence="3">
    <location>
        <begin position="443"/>
        <end position="466"/>
    </location>
</feature>
<dbReference type="GO" id="GO:0006006">
    <property type="term" value="P:glucose metabolic process"/>
    <property type="evidence" value="ECO:0007669"/>
    <property type="project" value="UniProtKB-KW"/>
</dbReference>
<dbReference type="PROSITE" id="PS51257">
    <property type="entry name" value="PROKAR_LIPOPROTEIN"/>
    <property type="match status" value="1"/>
</dbReference>
<dbReference type="RefSeq" id="WP_002973010.1">
    <property type="nucleotide sequence ID" value="NZ_AOGW02000008.1"/>
</dbReference>
<feature type="domain" description="IPT/TIG" evidence="4">
    <location>
        <begin position="50"/>
        <end position="127"/>
    </location>
</feature>
<dbReference type="Gene3D" id="2.60.40.10">
    <property type="entry name" value="Immunoglobulins"/>
    <property type="match status" value="1"/>
</dbReference>
<dbReference type="InterPro" id="IPR019405">
    <property type="entry name" value="Lactonase_7-beta_prop"/>
</dbReference>
<dbReference type="Gene3D" id="2.130.10.10">
    <property type="entry name" value="YVTN repeat-like/Quinoprotein amine dehydrogenase"/>
    <property type="match status" value="2"/>
</dbReference>
<evidence type="ECO:0000256" key="3">
    <source>
        <dbReference type="SAM" id="MobiDB-lite"/>
    </source>
</evidence>
<dbReference type="STRING" id="1257025.LEP1GSC203_2191"/>
<evidence type="ECO:0000259" key="4">
    <source>
        <dbReference type="Pfam" id="PF01833"/>
    </source>
</evidence>
<dbReference type="OrthoDB" id="316723at2"/>